<organism evidence="1">
    <name type="scientific">viral metagenome</name>
    <dbReference type="NCBI Taxonomy" id="1070528"/>
    <lineage>
        <taxon>unclassified sequences</taxon>
        <taxon>metagenomes</taxon>
        <taxon>organismal metagenomes</taxon>
    </lineage>
</organism>
<proteinExistence type="predicted"/>
<sequence>MQAALDNEKLSYRQIGEMLGCTGQRVGQILSARGIRRQRVQVAENLTLARRFATRIGRFFRG</sequence>
<evidence type="ECO:0000313" key="1">
    <source>
        <dbReference type="EMBL" id="QJA86204.1"/>
    </source>
</evidence>
<name>A0A6M3KXK0_9ZZZZ</name>
<gene>
    <name evidence="1" type="ORF">MM415B02115_0006</name>
</gene>
<dbReference type="EMBL" id="MT142622">
    <property type="protein sequence ID" value="QJA86204.1"/>
    <property type="molecule type" value="Genomic_DNA"/>
</dbReference>
<dbReference type="AlphaFoldDB" id="A0A6M3KXK0"/>
<reference evidence="1" key="1">
    <citation type="submission" date="2020-03" db="EMBL/GenBank/DDBJ databases">
        <title>The deep terrestrial virosphere.</title>
        <authorList>
            <person name="Holmfeldt K."/>
            <person name="Nilsson E."/>
            <person name="Simone D."/>
            <person name="Lopez-Fernandez M."/>
            <person name="Wu X."/>
            <person name="de Brujin I."/>
            <person name="Lundin D."/>
            <person name="Andersson A."/>
            <person name="Bertilsson S."/>
            <person name="Dopson M."/>
        </authorList>
    </citation>
    <scope>NUCLEOTIDE SEQUENCE</scope>
    <source>
        <strain evidence="1">MM415B02115</strain>
    </source>
</reference>
<protein>
    <submittedName>
        <fullName evidence="1">Uncharacterized protein</fullName>
    </submittedName>
</protein>
<accession>A0A6M3KXK0</accession>